<keyword evidence="3" id="KW-1185">Reference proteome</keyword>
<keyword evidence="1" id="KW-0472">Membrane</keyword>
<organism evidence="2 3">
    <name type="scientific">Croceibacterium selenioxidans</name>
    <dbReference type="NCBI Taxonomy" id="2838833"/>
    <lineage>
        <taxon>Bacteria</taxon>
        <taxon>Pseudomonadati</taxon>
        <taxon>Pseudomonadota</taxon>
        <taxon>Alphaproteobacteria</taxon>
        <taxon>Sphingomonadales</taxon>
        <taxon>Erythrobacteraceae</taxon>
        <taxon>Croceibacterium</taxon>
    </lineage>
</organism>
<evidence type="ECO:0008006" key="4">
    <source>
        <dbReference type="Google" id="ProtNLM"/>
    </source>
</evidence>
<evidence type="ECO:0000256" key="1">
    <source>
        <dbReference type="SAM" id="Phobius"/>
    </source>
</evidence>
<feature type="transmembrane region" description="Helical" evidence="1">
    <location>
        <begin position="106"/>
        <end position="125"/>
    </location>
</feature>
<dbReference type="Proteomes" id="UP000811255">
    <property type="component" value="Unassembled WGS sequence"/>
</dbReference>
<evidence type="ECO:0000313" key="2">
    <source>
        <dbReference type="EMBL" id="MBT2135056.1"/>
    </source>
</evidence>
<feature type="transmembrane region" description="Helical" evidence="1">
    <location>
        <begin position="32"/>
        <end position="53"/>
    </location>
</feature>
<name>A0ABS5W5P7_9SPHN</name>
<feature type="transmembrane region" description="Helical" evidence="1">
    <location>
        <begin position="146"/>
        <end position="165"/>
    </location>
</feature>
<protein>
    <recommendedName>
        <fullName evidence="4">DUF2214 domain-containing protein</fullName>
    </recommendedName>
</protein>
<accession>A0ABS5W5P7</accession>
<evidence type="ECO:0000313" key="3">
    <source>
        <dbReference type="Proteomes" id="UP000811255"/>
    </source>
</evidence>
<proteinExistence type="predicted"/>
<feature type="transmembrane region" description="Helical" evidence="1">
    <location>
        <begin position="74"/>
        <end position="94"/>
    </location>
</feature>
<reference evidence="2 3" key="1">
    <citation type="submission" date="2021-05" db="EMBL/GenBank/DDBJ databases">
        <title>Croceibacterium sp. LX-88 genome sequence.</title>
        <authorList>
            <person name="Luo X."/>
        </authorList>
    </citation>
    <scope>NUCLEOTIDE SEQUENCE [LARGE SCALE GENOMIC DNA]</scope>
    <source>
        <strain evidence="2 3">LX-88</strain>
    </source>
</reference>
<comment type="caution">
    <text evidence="2">The sequence shown here is derived from an EMBL/GenBank/DDBJ whole genome shotgun (WGS) entry which is preliminary data.</text>
</comment>
<keyword evidence="1" id="KW-1133">Transmembrane helix</keyword>
<sequence>MTGLPHDPIFDPVGMVIWAIDSGFYDVMNSAWGWPIAEIVHFFGICLLFGAVGMFDLRMIGFVRGISLPALHRLVPFGVLGFLLCAATGFLFVISAPDQYLYNPAWQVKMALLGVAGANMVLFYLTTSRRLALLGPDDNPPAAAKVFAAVSLLSWMGVITAGRVITAFRPPSWFWCAWCG</sequence>
<gene>
    <name evidence="2" type="ORF">KK137_12020</name>
</gene>
<dbReference type="RefSeq" id="WP_214536645.1">
    <property type="nucleotide sequence ID" value="NZ_JAHFVK010000002.1"/>
</dbReference>
<keyword evidence="1" id="KW-0812">Transmembrane</keyword>
<dbReference type="EMBL" id="JAHFVK010000002">
    <property type="protein sequence ID" value="MBT2135056.1"/>
    <property type="molecule type" value="Genomic_DNA"/>
</dbReference>